<sequence length="103" mass="11446">MSVKHRHSATTYRLVGVERDSWMLSRRTFVAGALAVPAAVAGPTQAAEEYLATKIDLFRLNFTGQSVRNSWWSYGYDTAGNFFDNAWSGLNHGWADLGGEFGR</sequence>
<comment type="caution">
    <text evidence="1">The sequence shown here is derived from an EMBL/GenBank/DDBJ whole genome shotgun (WGS) entry which is preliminary data.</text>
</comment>
<accession>A0A918MBL0</accession>
<gene>
    <name evidence="1" type="ORF">GCM10010260_29640</name>
</gene>
<evidence type="ECO:0000313" key="1">
    <source>
        <dbReference type="EMBL" id="GGU92921.1"/>
    </source>
</evidence>
<protein>
    <submittedName>
        <fullName evidence="1">Uncharacterized protein</fullName>
    </submittedName>
</protein>
<reference evidence="1" key="1">
    <citation type="journal article" date="2014" name="Int. J. Syst. Evol. Microbiol.">
        <title>Complete genome sequence of Corynebacterium casei LMG S-19264T (=DSM 44701T), isolated from a smear-ripened cheese.</title>
        <authorList>
            <consortium name="US DOE Joint Genome Institute (JGI-PGF)"/>
            <person name="Walter F."/>
            <person name="Albersmeier A."/>
            <person name="Kalinowski J."/>
            <person name="Ruckert C."/>
        </authorList>
    </citation>
    <scope>NUCLEOTIDE SEQUENCE</scope>
    <source>
        <strain evidence="1">JCM 4369</strain>
    </source>
</reference>
<dbReference type="PROSITE" id="PS51318">
    <property type="entry name" value="TAT"/>
    <property type="match status" value="1"/>
</dbReference>
<reference evidence="1" key="2">
    <citation type="submission" date="2020-09" db="EMBL/GenBank/DDBJ databases">
        <authorList>
            <person name="Sun Q."/>
            <person name="Ohkuma M."/>
        </authorList>
    </citation>
    <scope>NUCLEOTIDE SEQUENCE</scope>
    <source>
        <strain evidence="1">JCM 4369</strain>
    </source>
</reference>
<dbReference type="InterPro" id="IPR006311">
    <property type="entry name" value="TAT_signal"/>
</dbReference>
<dbReference type="EMBL" id="BMTD01000005">
    <property type="protein sequence ID" value="GGU92921.1"/>
    <property type="molecule type" value="Genomic_DNA"/>
</dbReference>
<proteinExistence type="predicted"/>
<evidence type="ECO:0000313" key="2">
    <source>
        <dbReference type="Proteomes" id="UP000618795"/>
    </source>
</evidence>
<keyword evidence="2" id="KW-1185">Reference proteome</keyword>
<dbReference type="AlphaFoldDB" id="A0A918MBL0"/>
<name>A0A918MBL0_9ACTN</name>
<organism evidence="1 2">
    <name type="scientific">Streptomyces filipinensis</name>
    <dbReference type="NCBI Taxonomy" id="66887"/>
    <lineage>
        <taxon>Bacteria</taxon>
        <taxon>Bacillati</taxon>
        <taxon>Actinomycetota</taxon>
        <taxon>Actinomycetes</taxon>
        <taxon>Kitasatosporales</taxon>
        <taxon>Streptomycetaceae</taxon>
        <taxon>Streptomyces</taxon>
    </lineage>
</organism>
<dbReference type="Proteomes" id="UP000618795">
    <property type="component" value="Unassembled WGS sequence"/>
</dbReference>